<reference evidence="2 4" key="1">
    <citation type="submission" date="2018-06" db="EMBL/GenBank/DDBJ databases">
        <title>Genomic Encyclopedia of Archaeal and Bacterial Type Strains, Phase II (KMG-II): from individual species to whole genera.</title>
        <authorList>
            <person name="Goeker M."/>
        </authorList>
    </citation>
    <scope>NUCLEOTIDE SEQUENCE [LARGE SCALE GENOMIC DNA]</scope>
    <source>
        <strain evidence="2 4">DSM 22686</strain>
    </source>
</reference>
<evidence type="ECO:0000313" key="2">
    <source>
        <dbReference type="EMBL" id="PZX58304.1"/>
    </source>
</evidence>
<evidence type="ECO:0000259" key="1">
    <source>
        <dbReference type="Pfam" id="PF04993"/>
    </source>
</evidence>
<protein>
    <submittedName>
        <fullName evidence="2">TfoX-like protein</fullName>
    </submittedName>
    <submittedName>
        <fullName evidence="3">TfoX/Sxy family protein</fullName>
    </submittedName>
</protein>
<dbReference type="Proteomes" id="UP000249115">
    <property type="component" value="Unassembled WGS sequence"/>
</dbReference>
<evidence type="ECO:0000313" key="4">
    <source>
        <dbReference type="Proteomes" id="UP000249115"/>
    </source>
</evidence>
<organism evidence="2 4">
    <name type="scientific">Algoriphagus ratkowskyi</name>
    <dbReference type="NCBI Taxonomy" id="57028"/>
    <lineage>
        <taxon>Bacteria</taxon>
        <taxon>Pseudomonadati</taxon>
        <taxon>Bacteroidota</taxon>
        <taxon>Cytophagia</taxon>
        <taxon>Cytophagales</taxon>
        <taxon>Cyclobacteriaceae</taxon>
        <taxon>Algoriphagus</taxon>
    </lineage>
</organism>
<dbReference type="EMBL" id="VORV01000006">
    <property type="protein sequence ID" value="TXD77821.1"/>
    <property type="molecule type" value="Genomic_DNA"/>
</dbReference>
<dbReference type="EMBL" id="QKZU01000005">
    <property type="protein sequence ID" value="PZX58304.1"/>
    <property type="molecule type" value="Genomic_DNA"/>
</dbReference>
<dbReference type="OrthoDB" id="214902at2"/>
<accession>A0A2W7RD03</accession>
<keyword evidence="5" id="KW-1185">Reference proteome</keyword>
<evidence type="ECO:0000313" key="3">
    <source>
        <dbReference type="EMBL" id="TXD77821.1"/>
    </source>
</evidence>
<name>A0A2W7RD03_9BACT</name>
<feature type="domain" description="TfoX N-terminal" evidence="1">
    <location>
        <begin position="22"/>
        <end position="108"/>
    </location>
</feature>
<dbReference type="Pfam" id="PF04993">
    <property type="entry name" value="TfoX_N"/>
    <property type="match status" value="1"/>
</dbReference>
<gene>
    <name evidence="3" type="ORF">ESW18_10675</name>
    <name evidence="2" type="ORF">LV84_01508</name>
</gene>
<dbReference type="SUPFAM" id="SSF159894">
    <property type="entry name" value="YgaC/TfoX-N like"/>
    <property type="match status" value="1"/>
</dbReference>
<dbReference type="RefSeq" id="WP_086500801.1">
    <property type="nucleotide sequence ID" value="NZ_MSSV01000005.1"/>
</dbReference>
<dbReference type="Proteomes" id="UP000321927">
    <property type="component" value="Unassembled WGS sequence"/>
</dbReference>
<dbReference type="AlphaFoldDB" id="A0A2W7RD03"/>
<comment type="caution">
    <text evidence="2">The sequence shown here is derived from an EMBL/GenBank/DDBJ whole genome shotgun (WGS) entry which is preliminary data.</text>
</comment>
<evidence type="ECO:0000313" key="5">
    <source>
        <dbReference type="Proteomes" id="UP000321927"/>
    </source>
</evidence>
<proteinExistence type="predicted"/>
<sequence length="122" mass="14398">MAYDEYLAERLATSFKRRNVDFTSQKMMGGLLFMVDEKMCIGLNRDKNTNNDRLMVRVGEFAQDLCMKRAGCRTMEFTGRPMKGFVYVDPEGFDMDDDWEFWVEKALEYNPVAKRSKKYKVE</sequence>
<reference evidence="3 5" key="2">
    <citation type="submission" date="2019-08" db="EMBL/GenBank/DDBJ databases">
        <title>Genome of Algoriphagus ratkowskyi IC026.</title>
        <authorList>
            <person name="Bowman J.P."/>
        </authorList>
    </citation>
    <scope>NUCLEOTIDE SEQUENCE [LARGE SCALE GENOMIC DNA]</scope>
    <source>
        <strain evidence="3 5">IC026</strain>
    </source>
</reference>
<dbReference type="InterPro" id="IPR007076">
    <property type="entry name" value="TfoX_N"/>
</dbReference>